<feature type="region of interest" description="Disordered" evidence="1">
    <location>
        <begin position="1"/>
        <end position="29"/>
    </location>
</feature>
<feature type="compositionally biased region" description="Basic residues" evidence="1">
    <location>
        <begin position="353"/>
        <end position="363"/>
    </location>
</feature>
<dbReference type="AlphaFoldDB" id="A0A078AHS8"/>
<dbReference type="Proteomes" id="UP000039865">
    <property type="component" value="Unassembled WGS sequence"/>
</dbReference>
<proteinExistence type="predicted"/>
<evidence type="ECO:0000313" key="3">
    <source>
        <dbReference type="Proteomes" id="UP000039865"/>
    </source>
</evidence>
<feature type="compositionally biased region" description="Polar residues" evidence="1">
    <location>
        <begin position="300"/>
        <end position="321"/>
    </location>
</feature>
<dbReference type="EMBL" id="CCKQ01010307">
    <property type="protein sequence ID" value="CDW81825.1"/>
    <property type="molecule type" value="Genomic_DNA"/>
</dbReference>
<sequence length="698" mass="80915">MRQQQAQPQSRKLSENQNSNSFKKIRPQTNLKKLKFEDEIFKLDPLQVLASGNQAGSSHQAKLKFFYGPYDNNPSSLGKIDQNTTVDNLVQQNSQSSNQSPQFKQQSTFIAARNHSLKKQKERINEEQLFQELQEYIKHQQEKKHMIFDNNEDLHKFRWSMIAKAILSPGHKQLKGLIDKLQKRRRFEEFLSQQLRKKKRKVISSSINCINIQSVNTGSRLNNSGLPINKDSSQILGESLNSRIKNSTIDSKTSNLLGQKVFKGNSLFPIKDSIFNVRMARISHQPKNNPDEPEPKQPKIESQNWRNDYSFNNSDKSASGSRSERNSLNSLEDLDDEDRSEDEHSRNEDGKLRLKLNKKKKKSMFNNGSRQLVKVRSRRNTSFKVSAGNKEKFTSPRNNKLKLLGLTPKISQTSKALDFSHSIKQDSLKPEISNTQINDQSITEDENDEEKREIEVITFKQPKARKLINKRVVINEEMVIKEEISTPKPSQQGQIKHQRPVSSNVQYSVTKDSIQNLDTQASRNFNYLPTIDYTQNSQRTTTDYEGPFKFLEKIQKLLSECEISPSRKSFDMNTTLVSQKFNLTQQNGFINTARQLSSLRTIEDYSRKLSRQGHITERSQSKMNKFRMKQSEIDSINAPLFMDGQSQKINRLLSLTINPNESKDKKYQYPNLLQKRHATYLDRKNRYEEHLTKSMAFV</sequence>
<reference evidence="2 3" key="1">
    <citation type="submission" date="2014-06" db="EMBL/GenBank/DDBJ databases">
        <authorList>
            <person name="Swart Estienne"/>
        </authorList>
    </citation>
    <scope>NUCLEOTIDE SEQUENCE [LARGE SCALE GENOMIC DNA]</scope>
    <source>
        <strain evidence="2 3">130c</strain>
    </source>
</reference>
<accession>A0A078AHS8</accession>
<feature type="compositionally biased region" description="Basic and acidic residues" evidence="1">
    <location>
        <begin position="289"/>
        <end position="299"/>
    </location>
</feature>
<feature type="compositionally biased region" description="Basic and acidic residues" evidence="1">
    <location>
        <begin position="341"/>
        <end position="352"/>
    </location>
</feature>
<protein>
    <submittedName>
        <fullName evidence="2">Uncharacterized protein</fullName>
    </submittedName>
</protein>
<name>A0A078AHS8_STYLE</name>
<evidence type="ECO:0000313" key="2">
    <source>
        <dbReference type="EMBL" id="CDW81825.1"/>
    </source>
</evidence>
<feature type="region of interest" description="Disordered" evidence="1">
    <location>
        <begin position="284"/>
        <end position="394"/>
    </location>
</feature>
<dbReference type="InParanoid" id="A0A078AHS8"/>
<gene>
    <name evidence="2" type="primary">Contig14632.g15587</name>
    <name evidence="2" type="ORF">STYLEM_10849</name>
</gene>
<organism evidence="2 3">
    <name type="scientific">Stylonychia lemnae</name>
    <name type="common">Ciliate</name>
    <dbReference type="NCBI Taxonomy" id="5949"/>
    <lineage>
        <taxon>Eukaryota</taxon>
        <taxon>Sar</taxon>
        <taxon>Alveolata</taxon>
        <taxon>Ciliophora</taxon>
        <taxon>Intramacronucleata</taxon>
        <taxon>Spirotrichea</taxon>
        <taxon>Stichotrichia</taxon>
        <taxon>Sporadotrichida</taxon>
        <taxon>Oxytrichidae</taxon>
        <taxon>Stylonychinae</taxon>
        <taxon>Stylonychia</taxon>
    </lineage>
</organism>
<evidence type="ECO:0000256" key="1">
    <source>
        <dbReference type="SAM" id="MobiDB-lite"/>
    </source>
</evidence>
<keyword evidence="3" id="KW-1185">Reference proteome</keyword>